<dbReference type="GO" id="GO:0006879">
    <property type="term" value="P:intracellular iron ion homeostasis"/>
    <property type="evidence" value="ECO:0007669"/>
    <property type="project" value="UniProtKB-KW"/>
</dbReference>
<evidence type="ECO:0000256" key="9">
    <source>
        <dbReference type="ARBA" id="ARBA00023004"/>
    </source>
</evidence>
<proteinExistence type="inferred from homology"/>
<protein>
    <recommendedName>
        <fullName evidence="3">ferroxidase</fullName>
        <ecNumber evidence="3">1.16.3.1</ecNumber>
    </recommendedName>
</protein>
<sequence>MLKNALNIAKITRSFTPFCNKYYIVGKRSLFNCMDTHLQNINSNFISNTQCRKLSNQHSLIYEKACEETLESLTEFFEDIMEKYSALACGDVTYNDGVLTVNLGKDYGTYVINRQSPNKQIWLSSPISGPKRFDYVEIDKYWIYKHDGQTLHNLLKNELSSILQKEIDISKCAYYKI</sequence>
<dbReference type="Pfam" id="PF01491">
    <property type="entry name" value="Frataxin_Cyay"/>
    <property type="match status" value="1"/>
</dbReference>
<dbReference type="GO" id="GO:0006826">
    <property type="term" value="P:iron ion transport"/>
    <property type="evidence" value="ECO:0007669"/>
    <property type="project" value="UniProtKB-KW"/>
</dbReference>
<dbReference type="GO" id="GO:0006783">
    <property type="term" value="P:heme biosynthetic process"/>
    <property type="evidence" value="ECO:0007669"/>
    <property type="project" value="UniProtKB-KW"/>
</dbReference>
<evidence type="ECO:0000256" key="11">
    <source>
        <dbReference type="ARBA" id="ARBA00023128"/>
    </source>
</evidence>
<dbReference type="PANTHER" id="PTHR16821">
    <property type="entry name" value="FRATAXIN"/>
    <property type="match status" value="1"/>
</dbReference>
<accession>A0AAW1URE2</accession>
<dbReference type="AlphaFoldDB" id="A0AAW1URE2"/>
<evidence type="ECO:0000313" key="14">
    <source>
        <dbReference type="EMBL" id="KAK9885100.1"/>
    </source>
</evidence>
<keyword evidence="8" id="KW-0560">Oxidoreductase</keyword>
<evidence type="ECO:0000256" key="13">
    <source>
        <dbReference type="ARBA" id="ARBA00047990"/>
    </source>
</evidence>
<dbReference type="InterPro" id="IPR036524">
    <property type="entry name" value="Frataxin/CyaY_sf"/>
</dbReference>
<dbReference type="Proteomes" id="UP001431783">
    <property type="component" value="Unassembled WGS sequence"/>
</dbReference>
<comment type="caution">
    <text evidence="14">The sequence shown here is derived from an EMBL/GenBank/DDBJ whole genome shotgun (WGS) entry which is preliminary data.</text>
</comment>
<evidence type="ECO:0000256" key="1">
    <source>
        <dbReference type="ARBA" id="ARBA00004173"/>
    </source>
</evidence>
<dbReference type="GO" id="GO:0004322">
    <property type="term" value="F:ferroxidase activity"/>
    <property type="evidence" value="ECO:0007669"/>
    <property type="project" value="UniProtKB-EC"/>
</dbReference>
<dbReference type="GO" id="GO:0008199">
    <property type="term" value="F:ferric iron binding"/>
    <property type="evidence" value="ECO:0007669"/>
    <property type="project" value="InterPro"/>
</dbReference>
<dbReference type="PROSITE" id="PS50810">
    <property type="entry name" value="FRATAXIN_2"/>
    <property type="match status" value="1"/>
</dbReference>
<keyword evidence="7" id="KW-0809">Transit peptide</keyword>
<dbReference type="NCBIfam" id="TIGR03422">
    <property type="entry name" value="mito_frataxin"/>
    <property type="match status" value="1"/>
</dbReference>
<evidence type="ECO:0000256" key="10">
    <source>
        <dbReference type="ARBA" id="ARBA00023065"/>
    </source>
</evidence>
<dbReference type="PROSITE" id="PS01344">
    <property type="entry name" value="FRATAXIN_1"/>
    <property type="match status" value="1"/>
</dbReference>
<dbReference type="SUPFAM" id="SSF55387">
    <property type="entry name" value="Frataxin/Nqo15-like"/>
    <property type="match status" value="1"/>
</dbReference>
<dbReference type="GO" id="GO:0051537">
    <property type="term" value="F:2 iron, 2 sulfur cluster binding"/>
    <property type="evidence" value="ECO:0007669"/>
    <property type="project" value="TreeGrafter"/>
</dbReference>
<dbReference type="PANTHER" id="PTHR16821:SF2">
    <property type="entry name" value="FRATAXIN, MITOCHONDRIAL"/>
    <property type="match status" value="1"/>
</dbReference>
<keyword evidence="15" id="KW-1185">Reference proteome</keyword>
<dbReference type="GO" id="GO:0016226">
    <property type="term" value="P:iron-sulfur cluster assembly"/>
    <property type="evidence" value="ECO:0007669"/>
    <property type="project" value="InterPro"/>
</dbReference>
<evidence type="ECO:0000256" key="8">
    <source>
        <dbReference type="ARBA" id="ARBA00023002"/>
    </source>
</evidence>
<dbReference type="InterPro" id="IPR017789">
    <property type="entry name" value="Frataxin"/>
</dbReference>
<keyword evidence="9" id="KW-0408">Iron</keyword>
<dbReference type="GO" id="GO:0034986">
    <property type="term" value="F:iron chaperone activity"/>
    <property type="evidence" value="ECO:0007669"/>
    <property type="project" value="TreeGrafter"/>
</dbReference>
<dbReference type="EMBL" id="JARQZJ010000094">
    <property type="protein sequence ID" value="KAK9885100.1"/>
    <property type="molecule type" value="Genomic_DNA"/>
</dbReference>
<dbReference type="NCBIfam" id="TIGR03421">
    <property type="entry name" value="FeS_CyaY"/>
    <property type="match status" value="1"/>
</dbReference>
<dbReference type="Gene3D" id="3.30.920.10">
    <property type="entry name" value="Frataxin/CyaY"/>
    <property type="match status" value="1"/>
</dbReference>
<gene>
    <name evidence="14" type="ORF">WA026_009322</name>
</gene>
<dbReference type="FunFam" id="3.30.920.10:FF:000002">
    <property type="entry name" value="Frataxin, mitochondrial"/>
    <property type="match status" value="1"/>
</dbReference>
<evidence type="ECO:0000256" key="6">
    <source>
        <dbReference type="ARBA" id="ARBA00022496"/>
    </source>
</evidence>
<keyword evidence="5" id="KW-0813">Transport</keyword>
<dbReference type="PRINTS" id="PR00904">
    <property type="entry name" value="FRATAXIN"/>
</dbReference>
<name>A0AAW1URE2_9CUCU</name>
<evidence type="ECO:0000256" key="4">
    <source>
        <dbReference type="ARBA" id="ARBA00022434"/>
    </source>
</evidence>
<keyword evidence="6" id="KW-0410">Iron transport</keyword>
<comment type="similarity">
    <text evidence="2">Belongs to the frataxin family.</text>
</comment>
<keyword evidence="4" id="KW-0409">Iron storage</keyword>
<organism evidence="14 15">
    <name type="scientific">Henosepilachna vigintioctopunctata</name>
    <dbReference type="NCBI Taxonomy" id="420089"/>
    <lineage>
        <taxon>Eukaryota</taxon>
        <taxon>Metazoa</taxon>
        <taxon>Ecdysozoa</taxon>
        <taxon>Arthropoda</taxon>
        <taxon>Hexapoda</taxon>
        <taxon>Insecta</taxon>
        <taxon>Pterygota</taxon>
        <taxon>Neoptera</taxon>
        <taxon>Endopterygota</taxon>
        <taxon>Coleoptera</taxon>
        <taxon>Polyphaga</taxon>
        <taxon>Cucujiformia</taxon>
        <taxon>Coccinelloidea</taxon>
        <taxon>Coccinellidae</taxon>
        <taxon>Epilachninae</taxon>
        <taxon>Epilachnini</taxon>
        <taxon>Henosepilachna</taxon>
    </lineage>
</organism>
<evidence type="ECO:0000256" key="3">
    <source>
        <dbReference type="ARBA" id="ARBA00013107"/>
    </source>
</evidence>
<comment type="catalytic activity">
    <reaction evidence="13">
        <text>4 Fe(2+) + O2 + 4 H(+) = 4 Fe(3+) + 2 H2O</text>
        <dbReference type="Rhea" id="RHEA:11148"/>
        <dbReference type="ChEBI" id="CHEBI:15377"/>
        <dbReference type="ChEBI" id="CHEBI:15378"/>
        <dbReference type="ChEBI" id="CHEBI:15379"/>
        <dbReference type="ChEBI" id="CHEBI:29033"/>
        <dbReference type="ChEBI" id="CHEBI:29034"/>
        <dbReference type="EC" id="1.16.3.1"/>
    </reaction>
</comment>
<comment type="subcellular location">
    <subcellularLocation>
        <location evidence="1">Mitochondrion</location>
    </subcellularLocation>
</comment>
<reference evidence="14 15" key="1">
    <citation type="submission" date="2023-03" db="EMBL/GenBank/DDBJ databases">
        <title>Genome insight into feeding habits of ladybird beetles.</title>
        <authorList>
            <person name="Li H.-S."/>
            <person name="Huang Y.-H."/>
            <person name="Pang H."/>
        </authorList>
    </citation>
    <scope>NUCLEOTIDE SEQUENCE [LARGE SCALE GENOMIC DNA]</scope>
    <source>
        <strain evidence="14">SYSU_2023b</strain>
        <tissue evidence="14">Whole body</tissue>
    </source>
</reference>
<dbReference type="GO" id="GO:0008198">
    <property type="term" value="F:ferrous iron binding"/>
    <property type="evidence" value="ECO:0007669"/>
    <property type="project" value="TreeGrafter"/>
</dbReference>
<dbReference type="SMART" id="SM01219">
    <property type="entry name" value="Frataxin_Cyay"/>
    <property type="match status" value="1"/>
</dbReference>
<evidence type="ECO:0000313" key="15">
    <source>
        <dbReference type="Proteomes" id="UP001431783"/>
    </source>
</evidence>
<evidence type="ECO:0000256" key="7">
    <source>
        <dbReference type="ARBA" id="ARBA00022946"/>
    </source>
</evidence>
<keyword evidence="10" id="KW-0406">Ion transport</keyword>
<dbReference type="GO" id="GO:0005739">
    <property type="term" value="C:mitochondrion"/>
    <property type="evidence" value="ECO:0007669"/>
    <property type="project" value="UniProtKB-SubCell"/>
</dbReference>
<evidence type="ECO:0000256" key="2">
    <source>
        <dbReference type="ARBA" id="ARBA00008183"/>
    </source>
</evidence>
<dbReference type="InterPro" id="IPR020895">
    <property type="entry name" value="Frataxin_CS"/>
</dbReference>
<evidence type="ECO:0000256" key="12">
    <source>
        <dbReference type="ARBA" id="ARBA00023133"/>
    </source>
</evidence>
<keyword evidence="12" id="KW-0350">Heme biosynthesis</keyword>
<evidence type="ECO:0000256" key="5">
    <source>
        <dbReference type="ARBA" id="ARBA00022448"/>
    </source>
</evidence>
<keyword evidence="11" id="KW-0496">Mitochondrion</keyword>
<dbReference type="EC" id="1.16.3.1" evidence="3"/>
<dbReference type="InterPro" id="IPR002908">
    <property type="entry name" value="Frataxin/CyaY"/>
</dbReference>